<dbReference type="AlphaFoldDB" id="A0AAW8YJP8"/>
<sequence>MAKKTDKNKPLRSLMGLMVVSSLWFVWKNRRKFKEALNHG</sequence>
<evidence type="ECO:0000313" key="4">
    <source>
        <dbReference type="Proteomes" id="UP001280415"/>
    </source>
</evidence>
<keyword evidence="1" id="KW-1133">Transmembrane helix</keyword>
<keyword evidence="1" id="KW-0472">Membrane</keyword>
<evidence type="ECO:0000313" key="3">
    <source>
        <dbReference type="EMBL" id="MDV2910375.1"/>
    </source>
</evidence>
<dbReference type="GeneID" id="79396084"/>
<protein>
    <submittedName>
        <fullName evidence="3">Uncharacterized protein</fullName>
    </submittedName>
</protein>
<dbReference type="Proteomes" id="UP001280897">
    <property type="component" value="Unassembled WGS sequence"/>
</dbReference>
<reference evidence="3" key="2">
    <citation type="submission" date="2023-10" db="EMBL/GenBank/DDBJ databases">
        <authorList>
            <person name="Khurajog B."/>
        </authorList>
    </citation>
    <scope>NUCLEOTIDE SEQUENCE</scope>
    <source>
        <strain evidence="3">BF14</strain>
        <strain evidence="2">BF9</strain>
    </source>
</reference>
<evidence type="ECO:0000313" key="2">
    <source>
        <dbReference type="EMBL" id="MDV2620792.1"/>
    </source>
</evidence>
<dbReference type="RefSeq" id="WP_002832505.1">
    <property type="nucleotide sequence ID" value="NZ_BJMF01000001.1"/>
</dbReference>
<accession>A0AAW8YJP8</accession>
<proteinExistence type="predicted"/>
<gene>
    <name evidence="2" type="ORF">R0G89_03480</name>
    <name evidence="3" type="ORF">R0H03_00630</name>
</gene>
<dbReference type="EMBL" id="JAWJAX010000001">
    <property type="protein sequence ID" value="MDV2910375.1"/>
    <property type="molecule type" value="Genomic_DNA"/>
</dbReference>
<comment type="caution">
    <text evidence="3">The sequence shown here is derived from an EMBL/GenBank/DDBJ whole genome shotgun (WGS) entry which is preliminary data.</text>
</comment>
<dbReference type="EMBL" id="JAWJAV010000002">
    <property type="protein sequence ID" value="MDV2620792.1"/>
    <property type="molecule type" value="Genomic_DNA"/>
</dbReference>
<name>A0AAW8YJP8_PEDAC</name>
<organism evidence="3 4">
    <name type="scientific">Pediococcus acidilactici</name>
    <dbReference type="NCBI Taxonomy" id="1254"/>
    <lineage>
        <taxon>Bacteria</taxon>
        <taxon>Bacillati</taxon>
        <taxon>Bacillota</taxon>
        <taxon>Bacilli</taxon>
        <taxon>Lactobacillales</taxon>
        <taxon>Lactobacillaceae</taxon>
        <taxon>Pediococcus</taxon>
        <taxon>Pediococcus acidilactici group</taxon>
    </lineage>
</organism>
<feature type="transmembrane region" description="Helical" evidence="1">
    <location>
        <begin position="12"/>
        <end position="27"/>
    </location>
</feature>
<dbReference type="Proteomes" id="UP001280415">
    <property type="component" value="Unassembled WGS sequence"/>
</dbReference>
<reference evidence="3" key="1">
    <citation type="journal article" date="2023" name="PeerJ">
        <title>Selection and evaluation of lactic acid bacteria from chicken feces in Thailand as potential probiotics.</title>
        <authorList>
            <person name="Khurajog B."/>
            <person name="Disastra Y."/>
            <person name="Lawwyne L.D."/>
            <person name="Sirichokchatchawan W."/>
            <person name="Niyomtham W."/>
            <person name="Yindee J."/>
            <person name="Hampson D.J."/>
            <person name="Prapasarakul N."/>
        </authorList>
    </citation>
    <scope>NUCLEOTIDE SEQUENCE</scope>
    <source>
        <strain evidence="3">BF14</strain>
        <strain evidence="2">BF9</strain>
    </source>
</reference>
<evidence type="ECO:0000256" key="1">
    <source>
        <dbReference type="SAM" id="Phobius"/>
    </source>
</evidence>
<keyword evidence="1" id="KW-0812">Transmembrane</keyword>